<gene>
    <name evidence="1" type="ORF">GYMLUDRAFT_84424</name>
</gene>
<reference evidence="1 2" key="1">
    <citation type="submission" date="2014-04" db="EMBL/GenBank/DDBJ databases">
        <title>Evolutionary Origins and Diversification of the Mycorrhizal Mutualists.</title>
        <authorList>
            <consortium name="DOE Joint Genome Institute"/>
            <consortium name="Mycorrhizal Genomics Consortium"/>
            <person name="Kohler A."/>
            <person name="Kuo A."/>
            <person name="Nagy L.G."/>
            <person name="Floudas D."/>
            <person name="Copeland A."/>
            <person name="Barry K.W."/>
            <person name="Cichocki N."/>
            <person name="Veneault-Fourrey C."/>
            <person name="LaButti K."/>
            <person name="Lindquist E.A."/>
            <person name="Lipzen A."/>
            <person name="Lundell T."/>
            <person name="Morin E."/>
            <person name="Murat C."/>
            <person name="Riley R."/>
            <person name="Ohm R."/>
            <person name="Sun H."/>
            <person name="Tunlid A."/>
            <person name="Henrissat B."/>
            <person name="Grigoriev I.V."/>
            <person name="Hibbett D.S."/>
            <person name="Martin F."/>
        </authorList>
    </citation>
    <scope>NUCLEOTIDE SEQUENCE [LARGE SCALE GENOMIC DNA]</scope>
    <source>
        <strain evidence="1 2">FD-317 M1</strain>
    </source>
</reference>
<organism evidence="1 2">
    <name type="scientific">Collybiopsis luxurians FD-317 M1</name>
    <dbReference type="NCBI Taxonomy" id="944289"/>
    <lineage>
        <taxon>Eukaryota</taxon>
        <taxon>Fungi</taxon>
        <taxon>Dikarya</taxon>
        <taxon>Basidiomycota</taxon>
        <taxon>Agaricomycotina</taxon>
        <taxon>Agaricomycetes</taxon>
        <taxon>Agaricomycetidae</taxon>
        <taxon>Agaricales</taxon>
        <taxon>Marasmiineae</taxon>
        <taxon>Omphalotaceae</taxon>
        <taxon>Collybiopsis</taxon>
        <taxon>Collybiopsis luxurians</taxon>
    </lineage>
</organism>
<dbReference type="HOGENOM" id="CLU_2512859_0_0_1"/>
<dbReference type="AlphaFoldDB" id="A0A0D0BFC7"/>
<dbReference type="EMBL" id="KN834767">
    <property type="protein sequence ID" value="KIK62500.1"/>
    <property type="molecule type" value="Genomic_DNA"/>
</dbReference>
<evidence type="ECO:0000313" key="2">
    <source>
        <dbReference type="Proteomes" id="UP000053593"/>
    </source>
</evidence>
<accession>A0A0D0BFC7</accession>
<name>A0A0D0BFC7_9AGAR</name>
<evidence type="ECO:0000313" key="1">
    <source>
        <dbReference type="EMBL" id="KIK62500.1"/>
    </source>
</evidence>
<sequence length="85" mass="9815">MTMIMTDSDQIFKPIAYKLPGFQQVEVTSSYDGLQLPKKIWTFTSGGSMPIMIRQEFHDGLTAILQWIECLIRHISSLDPIDYYN</sequence>
<protein>
    <submittedName>
        <fullName evidence="1">Uncharacterized protein</fullName>
    </submittedName>
</protein>
<dbReference type="OrthoDB" id="19861at2759"/>
<keyword evidence="2" id="KW-1185">Reference proteome</keyword>
<dbReference type="Proteomes" id="UP000053593">
    <property type="component" value="Unassembled WGS sequence"/>
</dbReference>
<proteinExistence type="predicted"/>